<accession>A0A1I8FGK5</accession>
<protein>
    <submittedName>
        <fullName evidence="2">RNA-binding protein</fullName>
    </submittedName>
</protein>
<evidence type="ECO:0000313" key="1">
    <source>
        <dbReference type="Proteomes" id="UP000095280"/>
    </source>
</evidence>
<reference evidence="2" key="1">
    <citation type="submission" date="2016-11" db="UniProtKB">
        <authorList>
            <consortium name="WormBaseParasite"/>
        </authorList>
    </citation>
    <scope>IDENTIFICATION</scope>
</reference>
<name>A0A1I8FGK5_9PLAT</name>
<sequence length="102" mass="11480">LPWQRTADDELTDEQIEGATRSILLFDEDGSGDITIIRSWRQNAMRAFGFKPSSFQFRRPEARAMQSAGRSGSLTLRIEPDAQDGGQRLGDGKIDLRAHLQF</sequence>
<dbReference type="AlphaFoldDB" id="A0A1I8FGK5"/>
<keyword evidence="1" id="KW-1185">Reference proteome</keyword>
<dbReference type="Proteomes" id="UP000095280">
    <property type="component" value="Unplaced"/>
</dbReference>
<evidence type="ECO:0000313" key="2">
    <source>
        <dbReference type="WBParaSite" id="maker-unitig_33967-snap-gene-0.2-mRNA-1"/>
    </source>
</evidence>
<proteinExistence type="predicted"/>
<organism evidence="1 2">
    <name type="scientific">Macrostomum lignano</name>
    <dbReference type="NCBI Taxonomy" id="282301"/>
    <lineage>
        <taxon>Eukaryota</taxon>
        <taxon>Metazoa</taxon>
        <taxon>Spiralia</taxon>
        <taxon>Lophotrochozoa</taxon>
        <taxon>Platyhelminthes</taxon>
        <taxon>Rhabditophora</taxon>
        <taxon>Macrostomorpha</taxon>
        <taxon>Macrostomida</taxon>
        <taxon>Macrostomidae</taxon>
        <taxon>Macrostomum</taxon>
    </lineage>
</organism>
<dbReference type="WBParaSite" id="maker-unitig_33967-snap-gene-0.2-mRNA-1">
    <property type="protein sequence ID" value="maker-unitig_33967-snap-gene-0.2-mRNA-1"/>
    <property type="gene ID" value="maker-unitig_33967-snap-gene-0.2"/>
</dbReference>